<evidence type="ECO:0000313" key="8">
    <source>
        <dbReference type="Proteomes" id="UP000544107"/>
    </source>
</evidence>
<accession>A0A1Q8ZZ66</accession>
<dbReference type="PANTHER" id="PTHR43736">
    <property type="entry name" value="ADP-RIBOSE PYROPHOSPHATASE"/>
    <property type="match status" value="1"/>
</dbReference>
<feature type="domain" description="Nudix hydrolase" evidence="4">
    <location>
        <begin position="11"/>
        <end position="143"/>
    </location>
</feature>
<dbReference type="InterPro" id="IPR000086">
    <property type="entry name" value="NUDIX_hydrolase_dom"/>
</dbReference>
<dbReference type="InterPro" id="IPR020476">
    <property type="entry name" value="Nudix_hydrolase"/>
</dbReference>
<evidence type="ECO:0000313" key="5">
    <source>
        <dbReference type="EMBL" id="MBB4007406.1"/>
    </source>
</evidence>
<dbReference type="Gene3D" id="3.90.79.10">
    <property type="entry name" value="Nucleoside Triphosphate Pyrophosphohydrolase"/>
    <property type="match status" value="1"/>
</dbReference>
<reference evidence="6 7" key="1">
    <citation type="submission" date="2016-09" db="EMBL/GenBank/DDBJ databases">
        <title>Rhizobium oryziradicis sp. nov., isolated from the root of rice.</title>
        <authorList>
            <person name="Zhao J."/>
            <person name="Zhang X."/>
        </authorList>
    </citation>
    <scope>NUCLEOTIDE SEQUENCE [LARGE SCALE GENOMIC DNA]</scope>
    <source>
        <strain evidence="6 7">14971</strain>
    </source>
</reference>
<dbReference type="Pfam" id="PF00293">
    <property type="entry name" value="NUDIX"/>
    <property type="match status" value="1"/>
</dbReference>
<dbReference type="PRINTS" id="PR00502">
    <property type="entry name" value="NUDIXFAMILY"/>
</dbReference>
<organism evidence="6 7">
    <name type="scientific">Allorhizobium taibaishanense</name>
    <dbReference type="NCBI Taxonomy" id="887144"/>
    <lineage>
        <taxon>Bacteria</taxon>
        <taxon>Pseudomonadati</taxon>
        <taxon>Pseudomonadota</taxon>
        <taxon>Alphaproteobacteria</taxon>
        <taxon>Hyphomicrobiales</taxon>
        <taxon>Rhizobiaceae</taxon>
        <taxon>Rhizobium/Agrobacterium group</taxon>
        <taxon>Allorhizobium</taxon>
    </lineage>
</organism>
<evidence type="ECO:0000259" key="4">
    <source>
        <dbReference type="PROSITE" id="PS51462"/>
    </source>
</evidence>
<keyword evidence="7" id="KW-1185">Reference proteome</keyword>
<sequence>MTDEQVSTPITFAPASSAIVIRDGRLLLVKRSKPPAADLYAFPGGRGERGETPEETALRELKEETGLDAHSPRLFVSYDLTPDPGGPAHHHFHLSVFLVTLADPSAEAVAESDALELGWYTPDEIRHLPAPASVVDCVERLVAAGEAS</sequence>
<comment type="cofactor">
    <cofactor evidence="1">
        <name>Mg(2+)</name>
        <dbReference type="ChEBI" id="CHEBI:18420"/>
    </cofactor>
</comment>
<dbReference type="PROSITE" id="PS00893">
    <property type="entry name" value="NUDIX_BOX"/>
    <property type="match status" value="1"/>
</dbReference>
<dbReference type="EMBL" id="MKIN01000027">
    <property type="protein sequence ID" value="OLP47632.1"/>
    <property type="molecule type" value="Genomic_DNA"/>
</dbReference>
<keyword evidence="2 3" id="KW-0378">Hydrolase</keyword>
<dbReference type="STRING" id="887144.BJF91_04335"/>
<dbReference type="RefSeq" id="WP_075616807.1">
    <property type="nucleotide sequence ID" value="NZ_JACIED010000002.1"/>
</dbReference>
<dbReference type="EMBL" id="JACIED010000002">
    <property type="protein sequence ID" value="MBB4007406.1"/>
    <property type="molecule type" value="Genomic_DNA"/>
</dbReference>
<gene>
    <name evidence="6" type="ORF">BJF91_04335</name>
    <name evidence="5" type="ORF">GGQ71_001669</name>
</gene>
<name>A0A1Q8ZZ66_9HYPH</name>
<dbReference type="PROSITE" id="PS51462">
    <property type="entry name" value="NUDIX"/>
    <property type="match status" value="1"/>
</dbReference>
<evidence type="ECO:0000256" key="2">
    <source>
        <dbReference type="ARBA" id="ARBA00022801"/>
    </source>
</evidence>
<comment type="similarity">
    <text evidence="3">Belongs to the Nudix hydrolase family.</text>
</comment>
<evidence type="ECO:0000256" key="1">
    <source>
        <dbReference type="ARBA" id="ARBA00001946"/>
    </source>
</evidence>
<evidence type="ECO:0000256" key="3">
    <source>
        <dbReference type="RuleBase" id="RU003476"/>
    </source>
</evidence>
<comment type="caution">
    <text evidence="6">The sequence shown here is derived from an EMBL/GenBank/DDBJ whole genome shotgun (WGS) entry which is preliminary data.</text>
</comment>
<evidence type="ECO:0000313" key="7">
    <source>
        <dbReference type="Proteomes" id="UP000185598"/>
    </source>
</evidence>
<dbReference type="SUPFAM" id="SSF55811">
    <property type="entry name" value="Nudix"/>
    <property type="match status" value="1"/>
</dbReference>
<proteinExistence type="inferred from homology"/>
<dbReference type="InterPro" id="IPR015797">
    <property type="entry name" value="NUDIX_hydrolase-like_dom_sf"/>
</dbReference>
<dbReference type="InterPro" id="IPR020084">
    <property type="entry name" value="NUDIX_hydrolase_CS"/>
</dbReference>
<dbReference type="CDD" id="cd04673">
    <property type="entry name" value="NUDIX_ADPRase"/>
    <property type="match status" value="1"/>
</dbReference>
<dbReference type="PANTHER" id="PTHR43736:SF2">
    <property type="entry name" value="MUTT_NUDIX FAMILY PROTEIN"/>
    <property type="match status" value="1"/>
</dbReference>
<dbReference type="Proteomes" id="UP000544107">
    <property type="component" value="Unassembled WGS sequence"/>
</dbReference>
<evidence type="ECO:0000313" key="6">
    <source>
        <dbReference type="EMBL" id="OLP47632.1"/>
    </source>
</evidence>
<protein>
    <submittedName>
        <fullName evidence="5 6">ADP-ribose pyrophosphatase</fullName>
    </submittedName>
</protein>
<dbReference type="Proteomes" id="UP000185598">
    <property type="component" value="Unassembled WGS sequence"/>
</dbReference>
<dbReference type="AlphaFoldDB" id="A0A1Q8ZZ66"/>
<dbReference type="OrthoDB" id="9761969at2"/>
<reference evidence="5 8" key="2">
    <citation type="submission" date="2020-08" db="EMBL/GenBank/DDBJ databases">
        <title>Genomic Encyclopedia of Type Strains, Phase IV (KMG-IV): sequencing the most valuable type-strain genomes for metagenomic binning, comparative biology and taxonomic classification.</title>
        <authorList>
            <person name="Goeker M."/>
        </authorList>
    </citation>
    <scope>NUCLEOTIDE SEQUENCE [LARGE SCALE GENOMIC DNA]</scope>
    <source>
        <strain evidence="5 8">DSM 100021</strain>
    </source>
</reference>
<dbReference type="GO" id="GO:0016787">
    <property type="term" value="F:hydrolase activity"/>
    <property type="evidence" value="ECO:0007669"/>
    <property type="project" value="UniProtKB-KW"/>
</dbReference>